<dbReference type="PANTHER" id="PTHR44591">
    <property type="entry name" value="STRESS RESPONSE REGULATOR PROTEIN 1"/>
    <property type="match status" value="1"/>
</dbReference>
<sequence>MQLSQRIVVVDDERSVRSGLTNLLQSEGYQTEAFESAESLLSDEAAMANAALFIIDVQLKGMSGFELYINLTRRIKNPPGIIISGNGDENMLWYAINLGAIAFLPKPIDIDTLFEHIRQAFSSRAARQ</sequence>
<gene>
    <name evidence="4" type="ORF">HA51_12990</name>
</gene>
<comment type="caution">
    <text evidence="4">The sequence shown here is derived from an EMBL/GenBank/DDBJ whole genome shotgun (WGS) entry which is preliminary data.</text>
</comment>
<keyword evidence="1 2" id="KW-0597">Phosphoprotein</keyword>
<evidence type="ECO:0000256" key="2">
    <source>
        <dbReference type="PROSITE-ProRule" id="PRU00169"/>
    </source>
</evidence>
<dbReference type="Gene3D" id="3.40.50.2300">
    <property type="match status" value="1"/>
</dbReference>
<evidence type="ECO:0000259" key="3">
    <source>
        <dbReference type="PROSITE" id="PS50110"/>
    </source>
</evidence>
<protein>
    <submittedName>
        <fullName evidence="4">Response regulator</fullName>
    </submittedName>
</protein>
<feature type="domain" description="Response regulatory" evidence="3">
    <location>
        <begin position="6"/>
        <end position="121"/>
    </location>
</feature>
<proteinExistence type="predicted"/>
<accession>A0A1X1CWR2</accession>
<dbReference type="OrthoDB" id="9802186at2"/>
<evidence type="ECO:0000256" key="1">
    <source>
        <dbReference type="ARBA" id="ARBA00022553"/>
    </source>
</evidence>
<dbReference type="GO" id="GO:0000160">
    <property type="term" value="P:phosphorelay signal transduction system"/>
    <property type="evidence" value="ECO:0007669"/>
    <property type="project" value="InterPro"/>
</dbReference>
<dbReference type="EMBL" id="MLFR01000012">
    <property type="protein sequence ID" value="ORM68893.1"/>
    <property type="molecule type" value="Genomic_DNA"/>
</dbReference>
<feature type="modified residue" description="4-aspartylphosphate" evidence="2">
    <location>
        <position position="56"/>
    </location>
</feature>
<reference evidence="4 5" key="1">
    <citation type="journal article" date="2017" name="Antonie Van Leeuwenhoek">
        <title>Phylogenomic resolution of the bacterial genus Pantoea and its relationship with Erwinia and Tatumella.</title>
        <authorList>
            <person name="Palmer M."/>
            <person name="Steenkamp E.T."/>
            <person name="Coetzee M.P."/>
            <person name="Chan W.Y."/>
            <person name="van Zyl E."/>
            <person name="De Maayer P."/>
            <person name="Coutinho T.A."/>
            <person name="Blom J."/>
            <person name="Smits T.H."/>
            <person name="Duffy B."/>
            <person name="Venter S.N."/>
        </authorList>
    </citation>
    <scope>NUCLEOTIDE SEQUENCE [LARGE SCALE GENOMIC DNA]</scope>
    <source>
        <strain evidence="4 5">LMG 26275</strain>
    </source>
</reference>
<dbReference type="SUPFAM" id="SSF52172">
    <property type="entry name" value="CheY-like"/>
    <property type="match status" value="1"/>
</dbReference>
<evidence type="ECO:0000313" key="4">
    <source>
        <dbReference type="EMBL" id="ORM68893.1"/>
    </source>
</evidence>
<dbReference type="AlphaFoldDB" id="A0A1X1CWR2"/>
<dbReference type="Pfam" id="PF00072">
    <property type="entry name" value="Response_reg"/>
    <property type="match status" value="1"/>
</dbReference>
<dbReference type="InterPro" id="IPR011006">
    <property type="entry name" value="CheY-like_superfamily"/>
</dbReference>
<dbReference type="PROSITE" id="PS50110">
    <property type="entry name" value="RESPONSE_REGULATORY"/>
    <property type="match status" value="1"/>
</dbReference>
<dbReference type="InterPro" id="IPR050595">
    <property type="entry name" value="Bact_response_regulator"/>
</dbReference>
<dbReference type="Proteomes" id="UP000193558">
    <property type="component" value="Unassembled WGS sequence"/>
</dbReference>
<dbReference type="PANTHER" id="PTHR44591:SF25">
    <property type="entry name" value="CHEMOTAXIS TWO-COMPONENT RESPONSE REGULATOR"/>
    <property type="match status" value="1"/>
</dbReference>
<organism evidence="4 5">
    <name type="scientific">Pantoea rwandensis</name>
    <dbReference type="NCBI Taxonomy" id="1076550"/>
    <lineage>
        <taxon>Bacteria</taxon>
        <taxon>Pseudomonadati</taxon>
        <taxon>Pseudomonadota</taxon>
        <taxon>Gammaproteobacteria</taxon>
        <taxon>Enterobacterales</taxon>
        <taxon>Erwiniaceae</taxon>
        <taxon>Pantoea</taxon>
    </lineage>
</organism>
<evidence type="ECO:0000313" key="5">
    <source>
        <dbReference type="Proteomes" id="UP000193558"/>
    </source>
</evidence>
<dbReference type="SMART" id="SM00448">
    <property type="entry name" value="REC"/>
    <property type="match status" value="1"/>
</dbReference>
<dbReference type="InterPro" id="IPR001789">
    <property type="entry name" value="Sig_transdc_resp-reg_receiver"/>
</dbReference>
<dbReference type="RefSeq" id="WP_084934938.1">
    <property type="nucleotide sequence ID" value="NZ_MLFR01000012.1"/>
</dbReference>
<name>A0A1X1CWR2_9GAMM</name>